<reference evidence="1 2" key="1">
    <citation type="journal article" date="2019" name="Mar. Drugs">
        <title>Comparative Genomics and CAZyme Genome Repertoires of Marine Zobellia amurskyensis KMM 3526(T) and Zobellia laminariae KMM 3676(T).</title>
        <authorList>
            <person name="Chernysheva N."/>
            <person name="Bystritskaya E."/>
            <person name="Stenkova A."/>
            <person name="Golovkin I."/>
            <person name="Nedashkovskaya O."/>
            <person name="Isaeva M."/>
        </authorList>
    </citation>
    <scope>NUCLEOTIDE SEQUENCE [LARGE SCALE GENOMIC DNA]</scope>
    <source>
        <strain evidence="1 2">KMM 3526</strain>
    </source>
</reference>
<comment type="caution">
    <text evidence="1">The sequence shown here is derived from an EMBL/GenBank/DDBJ whole genome shotgun (WGS) entry which is preliminary data.</text>
</comment>
<dbReference type="Proteomes" id="UP000540519">
    <property type="component" value="Unassembled WGS sequence"/>
</dbReference>
<dbReference type="EMBL" id="RCNR01000031">
    <property type="protein sequence ID" value="MUH37069.1"/>
    <property type="molecule type" value="Genomic_DNA"/>
</dbReference>
<sequence length="183" mass="21972">MITPEDCIKYLLTLKSNGVYTMQKIEFWLLQYSDFYKETCSLVSSNDIFELDNGQDVRLPSFWNSTDNDKFLDLYKALDIISDFHRAENHMRDTLVEYHTVKNCQSDLKQWIRKNEYLIADKYASFYFDYLDYDEDDNELNLLVYVESVKEFQIYIDKNEFKYTLEFLNLFQDSSSAEQSLEN</sequence>
<evidence type="ECO:0000313" key="2">
    <source>
        <dbReference type="Proteomes" id="UP000540519"/>
    </source>
</evidence>
<protein>
    <submittedName>
        <fullName evidence="1">Uncharacterized protein</fullName>
    </submittedName>
</protein>
<proteinExistence type="predicted"/>
<dbReference type="AlphaFoldDB" id="A0A7X3D2B5"/>
<name>A0A7X3D2B5_9FLAO</name>
<evidence type="ECO:0000313" key="1">
    <source>
        <dbReference type="EMBL" id="MUH37069.1"/>
    </source>
</evidence>
<dbReference type="OrthoDB" id="1246401at2"/>
<organism evidence="1 2">
    <name type="scientific">Zobellia amurskyensis</name>
    <dbReference type="NCBI Taxonomy" id="248905"/>
    <lineage>
        <taxon>Bacteria</taxon>
        <taxon>Pseudomonadati</taxon>
        <taxon>Bacteroidota</taxon>
        <taxon>Flavobacteriia</taxon>
        <taxon>Flavobacteriales</taxon>
        <taxon>Flavobacteriaceae</taxon>
        <taxon>Zobellia</taxon>
    </lineage>
</organism>
<keyword evidence="2" id="KW-1185">Reference proteome</keyword>
<accession>A0A7X3D2B5</accession>
<gene>
    <name evidence="1" type="ORF">D9O36_14550</name>
</gene>